<comment type="caution">
    <text evidence="2">The sequence shown here is derived from an EMBL/GenBank/DDBJ whole genome shotgun (WGS) entry which is preliminary data.</text>
</comment>
<organism evidence="2 3">
    <name type="scientific">Cohnella endophytica</name>
    <dbReference type="NCBI Taxonomy" id="2419778"/>
    <lineage>
        <taxon>Bacteria</taxon>
        <taxon>Bacillati</taxon>
        <taxon>Bacillota</taxon>
        <taxon>Bacilli</taxon>
        <taxon>Bacillales</taxon>
        <taxon>Paenibacillaceae</taxon>
        <taxon>Cohnella</taxon>
    </lineage>
</organism>
<proteinExistence type="predicted"/>
<reference evidence="2 3" key="1">
    <citation type="submission" date="2018-10" db="EMBL/GenBank/DDBJ databases">
        <title>Cohnella sp. M2MS4P-1, whole genome shotgun sequence.</title>
        <authorList>
            <person name="Tuo L."/>
        </authorList>
    </citation>
    <scope>NUCLEOTIDE SEQUENCE [LARGE SCALE GENOMIC DNA]</scope>
    <source>
        <strain evidence="2 3">M2MS4P-1</strain>
    </source>
</reference>
<accession>A0A494XXB4</accession>
<dbReference type="EMBL" id="RBZM01000004">
    <property type="protein sequence ID" value="RKP55132.1"/>
    <property type="molecule type" value="Genomic_DNA"/>
</dbReference>
<sequence>MKRFPDEQACRDYIFNVRWPRGFICTKCGESKCSFIKTRNLYECCYCRTQISLTANTVMHRTKLPLRYWMLTFYWLASGERISARKVAKTLRLNYRTALRLLHRVRDAMYLDSFATSFQFWTKDQTDKSPAIVKELKLLLLSRADKFIREHYKSSSEQCRYRYYSEYRFRDNYGHSPAEAIEKLIIRGAKTIYTWNEYGRLKGGPAIA</sequence>
<evidence type="ECO:0000313" key="2">
    <source>
        <dbReference type="EMBL" id="RKP55132.1"/>
    </source>
</evidence>
<dbReference type="Proteomes" id="UP000282076">
    <property type="component" value="Unassembled WGS sequence"/>
</dbReference>
<dbReference type="InterPro" id="IPR024442">
    <property type="entry name" value="Transposase_Zn_ribbon"/>
</dbReference>
<dbReference type="Pfam" id="PF12760">
    <property type="entry name" value="Zn_ribbon_IS1595"/>
    <property type="match status" value="1"/>
</dbReference>
<evidence type="ECO:0000313" key="3">
    <source>
        <dbReference type="Proteomes" id="UP000282076"/>
    </source>
</evidence>
<name>A0A494XXB4_9BACL</name>
<evidence type="ECO:0000259" key="1">
    <source>
        <dbReference type="Pfam" id="PF12760"/>
    </source>
</evidence>
<dbReference type="AlphaFoldDB" id="A0A494XXB4"/>
<feature type="domain" description="Transposase zinc-ribbon" evidence="1">
    <location>
        <begin position="5"/>
        <end position="50"/>
    </location>
</feature>
<protein>
    <submittedName>
        <fullName evidence="2">IS1595 family transposase</fullName>
    </submittedName>
</protein>
<gene>
    <name evidence="2" type="ORF">D7Z26_07870</name>
</gene>
<keyword evidence="3" id="KW-1185">Reference proteome</keyword>